<sequence length="246" mass="27381">MNYLQAFILMLSVLWLSAVAESSNIKNIELKRTLLGHGFHRDLITRLTLPPGIRASLSKPQCTLLLIETLPSGVYADPYQLNSLKLFGGSQILFDSPVNVENAEFLSRSHELYIFVNVSDHFTKDSTNHTEIDVRFPIHARYHKPSPDKTHATVTILHPSLYSNCSESDVTSSITAPCDLSNTSICDWVPLTYLSTSTPLTLYVPVGQESHKPIVILVTLLVSITVSALLVKVMWISQTAKHDKHS</sequence>
<evidence type="ECO:0000313" key="14">
    <source>
        <dbReference type="RefSeq" id="XP_055877694.1"/>
    </source>
</evidence>
<keyword evidence="11" id="KW-1185">Reference proteome</keyword>
<evidence type="ECO:0000256" key="10">
    <source>
        <dbReference type="RuleBase" id="RU366056"/>
    </source>
</evidence>
<comment type="function">
    <text evidence="10">Stabilizing subunit of the glycosylphosphatidylinositol-mannosyltransferase I complex which catalyzes the transfer of the first mannose, via an alpha-1,4 bond from a dolichol-phosphate-mannose (Dol-P-Man) to the glucosaminyl acyl phosphatidylinositol (GlcN-(acyl)PI) intermediate to generate alpha-D-Man-(1-&gt;4)-alpha-D-GlcN-(1-&gt;6)-(1-radyl,2-acyl-sn-glycero-3-phospho)-2-acyl-inositol and participates in the sixth step of the glycosylphosphatidylinositol-anchor biosynthesis. Probably acts by stabilizing the mannosyltransferase PIGM.</text>
</comment>
<keyword evidence="10" id="KW-0732">Signal</keyword>
<evidence type="ECO:0000256" key="3">
    <source>
        <dbReference type="ARBA" id="ARBA00010345"/>
    </source>
</evidence>
<keyword evidence="5 10" id="KW-0812">Transmembrane</keyword>
<dbReference type="RefSeq" id="XP_055877692.1">
    <property type="nucleotide sequence ID" value="XM_056021717.1"/>
</dbReference>
<dbReference type="PANTHER" id="PTHR28650:SF1">
    <property type="entry name" value="PHOSPHATIDYLINOSITOL-GLYCAN BIOSYNTHESIS CLASS X PROTEIN"/>
    <property type="match status" value="1"/>
</dbReference>
<dbReference type="AlphaFoldDB" id="A0A9W2ZS13"/>
<dbReference type="RefSeq" id="XP_055877694.1">
    <property type="nucleotide sequence ID" value="XM_056021719.1"/>
</dbReference>
<proteinExistence type="inferred from homology"/>
<dbReference type="InterPro" id="IPR013233">
    <property type="entry name" value="PIG-X/PBN1"/>
</dbReference>
<gene>
    <name evidence="12 13 14 15" type="primary">LOC106074100</name>
</gene>
<dbReference type="RefSeq" id="XP_055877693.1">
    <property type="nucleotide sequence ID" value="XM_056021718.1"/>
</dbReference>
<dbReference type="OrthoDB" id="5546453at2759"/>
<dbReference type="SMART" id="SM00780">
    <property type="entry name" value="PIG-X"/>
    <property type="match status" value="1"/>
</dbReference>
<evidence type="ECO:0000256" key="4">
    <source>
        <dbReference type="ARBA" id="ARBA00022502"/>
    </source>
</evidence>
<dbReference type="RefSeq" id="XP_055877695.1">
    <property type="nucleotide sequence ID" value="XM_056021720.1"/>
</dbReference>
<dbReference type="Pfam" id="PF08320">
    <property type="entry name" value="PIG-X"/>
    <property type="match status" value="1"/>
</dbReference>
<feature type="signal peptide" evidence="10">
    <location>
        <begin position="1"/>
        <end position="20"/>
    </location>
</feature>
<evidence type="ECO:0000256" key="5">
    <source>
        <dbReference type="ARBA" id="ARBA00022692"/>
    </source>
</evidence>
<evidence type="ECO:0000256" key="2">
    <source>
        <dbReference type="ARBA" id="ARBA00004687"/>
    </source>
</evidence>
<keyword evidence="9" id="KW-0325">Glycoprotein</keyword>
<evidence type="ECO:0000256" key="7">
    <source>
        <dbReference type="ARBA" id="ARBA00022989"/>
    </source>
</evidence>
<dbReference type="OMA" id="ALSKYMW"/>
<comment type="subcellular location">
    <subcellularLocation>
        <location evidence="1 10">Endoplasmic reticulum membrane</location>
        <topology evidence="1 10">Single-pass membrane protein</topology>
    </subcellularLocation>
</comment>
<organism evidence="11 14">
    <name type="scientific">Biomphalaria glabrata</name>
    <name type="common">Bloodfluke planorb</name>
    <name type="synonym">Freshwater snail</name>
    <dbReference type="NCBI Taxonomy" id="6526"/>
    <lineage>
        <taxon>Eukaryota</taxon>
        <taxon>Metazoa</taxon>
        <taxon>Spiralia</taxon>
        <taxon>Lophotrochozoa</taxon>
        <taxon>Mollusca</taxon>
        <taxon>Gastropoda</taxon>
        <taxon>Heterobranchia</taxon>
        <taxon>Euthyneura</taxon>
        <taxon>Panpulmonata</taxon>
        <taxon>Hygrophila</taxon>
        <taxon>Lymnaeoidea</taxon>
        <taxon>Planorbidae</taxon>
        <taxon>Biomphalaria</taxon>
    </lineage>
</organism>
<evidence type="ECO:0000313" key="12">
    <source>
        <dbReference type="RefSeq" id="XP_055877692.1"/>
    </source>
</evidence>
<reference evidence="12 13" key="1">
    <citation type="submission" date="2025-04" db="UniProtKB">
        <authorList>
            <consortium name="RefSeq"/>
        </authorList>
    </citation>
    <scope>IDENTIFICATION</scope>
</reference>
<feature type="chain" id="PRO_5044522204" description="Phosphatidylinositol-glycan biosynthesis class X protein" evidence="10">
    <location>
        <begin position="21"/>
        <end position="246"/>
    </location>
</feature>
<dbReference type="InterPro" id="IPR040039">
    <property type="entry name" value="PIGX"/>
</dbReference>
<dbReference type="GeneID" id="106074100"/>
<comment type="pathway">
    <text evidence="2 10">Glycolipid biosynthesis; glycosylphosphatidylinositol-anchor biosynthesis.</text>
</comment>
<keyword evidence="7 10" id="KW-1133">Transmembrane helix</keyword>
<comment type="similarity">
    <text evidence="3 10">Belongs to the PIGX family.</text>
</comment>
<dbReference type="PANTHER" id="PTHR28650">
    <property type="entry name" value="PHOSPHATIDYLINOSITOL-GLYCAN BIOSYNTHESIS CLASS X PROTEIN"/>
    <property type="match status" value="1"/>
</dbReference>
<evidence type="ECO:0000313" key="13">
    <source>
        <dbReference type="RefSeq" id="XP_055877693.1"/>
    </source>
</evidence>
<name>A0A9W2ZS13_BIOGL</name>
<keyword evidence="6 10" id="KW-0256">Endoplasmic reticulum</keyword>
<keyword evidence="8 10" id="KW-0472">Membrane</keyword>
<accession>A0A9W2ZS13</accession>
<keyword evidence="4 10" id="KW-0337">GPI-anchor biosynthesis</keyword>
<feature type="transmembrane region" description="Helical" evidence="10">
    <location>
        <begin position="214"/>
        <end position="235"/>
    </location>
</feature>
<protein>
    <recommendedName>
        <fullName evidence="10">Phosphatidylinositol-glycan biosynthesis class X protein</fullName>
    </recommendedName>
</protein>
<dbReference type="GO" id="GO:0005789">
    <property type="term" value="C:endoplasmic reticulum membrane"/>
    <property type="evidence" value="ECO:0007669"/>
    <property type="project" value="UniProtKB-SubCell"/>
</dbReference>
<evidence type="ECO:0000256" key="6">
    <source>
        <dbReference type="ARBA" id="ARBA00022824"/>
    </source>
</evidence>
<dbReference type="Proteomes" id="UP001165740">
    <property type="component" value="Chromosome 2"/>
</dbReference>
<evidence type="ECO:0000256" key="9">
    <source>
        <dbReference type="ARBA" id="ARBA00023180"/>
    </source>
</evidence>
<dbReference type="GO" id="GO:0006506">
    <property type="term" value="P:GPI anchor biosynthetic process"/>
    <property type="evidence" value="ECO:0007669"/>
    <property type="project" value="UniProtKB-KW"/>
</dbReference>
<evidence type="ECO:0000313" key="11">
    <source>
        <dbReference type="Proteomes" id="UP001165740"/>
    </source>
</evidence>
<evidence type="ECO:0000256" key="1">
    <source>
        <dbReference type="ARBA" id="ARBA00004389"/>
    </source>
</evidence>
<evidence type="ECO:0000256" key="8">
    <source>
        <dbReference type="ARBA" id="ARBA00023136"/>
    </source>
</evidence>
<evidence type="ECO:0000313" key="15">
    <source>
        <dbReference type="RefSeq" id="XP_055877695.1"/>
    </source>
</evidence>